<evidence type="ECO:0000313" key="4">
    <source>
        <dbReference type="Proteomes" id="UP001328107"/>
    </source>
</evidence>
<evidence type="ECO:0000256" key="1">
    <source>
        <dbReference type="SAM" id="MobiDB-lite"/>
    </source>
</evidence>
<feature type="region of interest" description="Disordered" evidence="1">
    <location>
        <begin position="214"/>
        <end position="250"/>
    </location>
</feature>
<feature type="non-terminal residue" evidence="3">
    <location>
        <position position="1"/>
    </location>
</feature>
<dbReference type="Proteomes" id="UP001328107">
    <property type="component" value="Unassembled WGS sequence"/>
</dbReference>
<feature type="transmembrane region" description="Helical" evidence="2">
    <location>
        <begin position="156"/>
        <end position="180"/>
    </location>
</feature>
<name>A0AAN5CW15_9BILA</name>
<keyword evidence="2" id="KW-1133">Transmembrane helix</keyword>
<comment type="caution">
    <text evidence="3">The sequence shown here is derived from an EMBL/GenBank/DDBJ whole genome shotgun (WGS) entry which is preliminary data.</text>
</comment>
<sequence length="250" mass="28172">VQPFGMTFWHELIDKTTTCDLKEGKWDISRRDIYDKSVVKELLDHKHTIICADSNPNPEQPTTTTTTTQAPLADICVLCKKPEIKIDCDNCVHIYNETVNECILKLNNSNYILTVSSTKTDYLVCKRHTTTWTSKEGSSGNVEARMQTKPGQWHPASYGILGGVILVIGLMGIGCVVIYFRMRKKVSIRDINKKKERGVTKKYTASNVTKMKIKRRIGRSSGGSKEGGKSKEQSINKQEENFEEAPTLKL</sequence>
<feature type="compositionally biased region" description="Basic and acidic residues" evidence="1">
    <location>
        <begin position="226"/>
        <end position="240"/>
    </location>
</feature>
<organism evidence="3 4">
    <name type="scientific">Pristionchus mayeri</name>
    <dbReference type="NCBI Taxonomy" id="1317129"/>
    <lineage>
        <taxon>Eukaryota</taxon>
        <taxon>Metazoa</taxon>
        <taxon>Ecdysozoa</taxon>
        <taxon>Nematoda</taxon>
        <taxon>Chromadorea</taxon>
        <taxon>Rhabditida</taxon>
        <taxon>Rhabditina</taxon>
        <taxon>Diplogasteromorpha</taxon>
        <taxon>Diplogasteroidea</taxon>
        <taxon>Neodiplogasteridae</taxon>
        <taxon>Pristionchus</taxon>
    </lineage>
</organism>
<gene>
    <name evidence="3" type="ORF">PMAYCL1PPCAC_21812</name>
</gene>
<keyword evidence="4" id="KW-1185">Reference proteome</keyword>
<evidence type="ECO:0000256" key="2">
    <source>
        <dbReference type="SAM" id="Phobius"/>
    </source>
</evidence>
<accession>A0AAN5CW15</accession>
<dbReference type="AlphaFoldDB" id="A0AAN5CW15"/>
<evidence type="ECO:0000313" key="3">
    <source>
        <dbReference type="EMBL" id="GMR51617.1"/>
    </source>
</evidence>
<protein>
    <submittedName>
        <fullName evidence="3">Uncharacterized protein</fullName>
    </submittedName>
</protein>
<proteinExistence type="predicted"/>
<reference evidence="4" key="1">
    <citation type="submission" date="2022-10" db="EMBL/GenBank/DDBJ databases">
        <title>Genome assembly of Pristionchus species.</title>
        <authorList>
            <person name="Yoshida K."/>
            <person name="Sommer R.J."/>
        </authorList>
    </citation>
    <scope>NUCLEOTIDE SEQUENCE [LARGE SCALE GENOMIC DNA]</scope>
    <source>
        <strain evidence="4">RS5460</strain>
    </source>
</reference>
<dbReference type="EMBL" id="BTRK01000005">
    <property type="protein sequence ID" value="GMR51617.1"/>
    <property type="molecule type" value="Genomic_DNA"/>
</dbReference>
<keyword evidence="2" id="KW-0812">Transmembrane</keyword>
<keyword evidence="2" id="KW-0472">Membrane</keyword>